<evidence type="ECO:0000256" key="5">
    <source>
        <dbReference type="ARBA" id="ARBA00022692"/>
    </source>
</evidence>
<keyword evidence="5 8" id="KW-0812">Transmembrane</keyword>
<feature type="transmembrane region" description="Helical" evidence="8">
    <location>
        <begin position="312"/>
        <end position="339"/>
    </location>
</feature>
<organism evidence="9 10">
    <name type="scientific">Mesosutterella porci</name>
    <dbReference type="NCBI Taxonomy" id="2915351"/>
    <lineage>
        <taxon>Bacteria</taxon>
        <taxon>Pseudomonadati</taxon>
        <taxon>Pseudomonadota</taxon>
        <taxon>Betaproteobacteria</taxon>
        <taxon>Burkholderiales</taxon>
        <taxon>Sutterellaceae</taxon>
        <taxon>Mesosutterella</taxon>
    </lineage>
</organism>
<evidence type="ECO:0000313" key="10">
    <source>
        <dbReference type="Proteomes" id="UP001297600"/>
    </source>
</evidence>
<feature type="transmembrane region" description="Helical" evidence="8">
    <location>
        <begin position="74"/>
        <end position="95"/>
    </location>
</feature>
<evidence type="ECO:0000256" key="7">
    <source>
        <dbReference type="ARBA" id="ARBA00023136"/>
    </source>
</evidence>
<evidence type="ECO:0000256" key="1">
    <source>
        <dbReference type="ARBA" id="ARBA00004651"/>
    </source>
</evidence>
<feature type="transmembrane region" description="Helical" evidence="8">
    <location>
        <begin position="281"/>
        <end position="300"/>
    </location>
</feature>
<evidence type="ECO:0000313" key="9">
    <source>
        <dbReference type="EMBL" id="MCG5030505.1"/>
    </source>
</evidence>
<comment type="similarity">
    <text evidence="2">Belongs to the autoinducer-2 exporter (AI-2E) (TC 2.A.86) family.</text>
</comment>
<dbReference type="PANTHER" id="PTHR21716">
    <property type="entry name" value="TRANSMEMBRANE PROTEIN"/>
    <property type="match status" value="1"/>
</dbReference>
<evidence type="ECO:0000256" key="2">
    <source>
        <dbReference type="ARBA" id="ARBA00009773"/>
    </source>
</evidence>
<keyword evidence="4" id="KW-1003">Cell membrane</keyword>
<accession>A0ABS9MPF9</accession>
<sequence length="379" mass="40600">MRIPLNSLRENLADRIDLLIKIAFGVLIAIGCYMVVAPFATAILISAMLCVVTWPFFLRVDALVKGRRTLSSAIMVLIIGVMVILPLTFIVVFAMQQLSSALILIREWVAEGMPLPAWASSLPWVGSYLHEPLGKIVKYPEVASAIKQAGTALTRGVISSSASVVNIIVQLLLIAAVAFIFYRNGETLAKKVQSLLEKVGGNLSSSFQNILVNTTRSVVFGIFGTALGQALLAYIGFWICGIDNKTLFAFMVFILSMVPMGPPFVWGPLAVALYLKGEVGYAIFLAIWGSCVVSSVDNFLKPLLISRGTPLPMALVFLGVFGGLIAFGFLGILLGPILLSLGTTLFTAWLAKPVSKSPQTMEIVSEAAEGGDGEQKKAG</sequence>
<keyword evidence="6 8" id="KW-1133">Transmembrane helix</keyword>
<feature type="transmembrane region" description="Helical" evidence="8">
    <location>
        <begin position="164"/>
        <end position="182"/>
    </location>
</feature>
<dbReference type="PROSITE" id="PS51257">
    <property type="entry name" value="PROKAR_LIPOPROTEIN"/>
    <property type="match status" value="1"/>
</dbReference>
<proteinExistence type="inferred from homology"/>
<dbReference type="Proteomes" id="UP001297600">
    <property type="component" value="Unassembled WGS sequence"/>
</dbReference>
<evidence type="ECO:0000256" key="8">
    <source>
        <dbReference type="SAM" id="Phobius"/>
    </source>
</evidence>
<evidence type="ECO:0000256" key="6">
    <source>
        <dbReference type="ARBA" id="ARBA00022989"/>
    </source>
</evidence>
<comment type="subcellular location">
    <subcellularLocation>
        <location evidence="1">Cell membrane</location>
        <topology evidence="1">Multi-pass membrane protein</topology>
    </subcellularLocation>
</comment>
<dbReference type="Pfam" id="PF01594">
    <property type="entry name" value="AI-2E_transport"/>
    <property type="match status" value="1"/>
</dbReference>
<evidence type="ECO:0000256" key="4">
    <source>
        <dbReference type="ARBA" id="ARBA00022475"/>
    </source>
</evidence>
<keyword evidence="10" id="KW-1185">Reference proteome</keyword>
<gene>
    <name evidence="9" type="ORF">MAF45_03475</name>
</gene>
<keyword evidence="7 8" id="KW-0472">Membrane</keyword>
<dbReference type="PANTHER" id="PTHR21716:SF67">
    <property type="entry name" value="TRANSPORT PROTEIN YDIK-RELATED"/>
    <property type="match status" value="1"/>
</dbReference>
<name>A0ABS9MPF9_9BURK</name>
<feature type="transmembrane region" description="Helical" evidence="8">
    <location>
        <begin position="247"/>
        <end position="275"/>
    </location>
</feature>
<feature type="transmembrane region" description="Helical" evidence="8">
    <location>
        <begin position="21"/>
        <end position="54"/>
    </location>
</feature>
<feature type="transmembrane region" description="Helical" evidence="8">
    <location>
        <begin position="218"/>
        <end position="240"/>
    </location>
</feature>
<evidence type="ECO:0000256" key="3">
    <source>
        <dbReference type="ARBA" id="ARBA00022448"/>
    </source>
</evidence>
<dbReference type="EMBL" id="JAKNCT010000003">
    <property type="protein sequence ID" value="MCG5030505.1"/>
    <property type="molecule type" value="Genomic_DNA"/>
</dbReference>
<dbReference type="RefSeq" id="WP_237978159.1">
    <property type="nucleotide sequence ID" value="NZ_JAKNCT010000003.1"/>
</dbReference>
<comment type="caution">
    <text evidence="9">The sequence shown here is derived from an EMBL/GenBank/DDBJ whole genome shotgun (WGS) entry which is preliminary data.</text>
</comment>
<keyword evidence="3" id="KW-0813">Transport</keyword>
<dbReference type="InterPro" id="IPR002549">
    <property type="entry name" value="AI-2E-like"/>
</dbReference>
<reference evidence="9 10" key="1">
    <citation type="submission" date="2022-02" db="EMBL/GenBank/DDBJ databases">
        <title>Mesosutterella porci, a novel member of the family Sutterellaceae from pig feces.</title>
        <authorList>
            <person name="Wylensek D."/>
            <person name="Clavel T."/>
        </authorList>
    </citation>
    <scope>NUCLEOTIDE SEQUENCE [LARGE SCALE GENOMIC DNA]</scope>
    <source>
        <strain evidence="10">oilRF-744-wt-GAM-9</strain>
    </source>
</reference>
<protein>
    <submittedName>
        <fullName evidence="9">AI-2E family transporter</fullName>
    </submittedName>
</protein>